<dbReference type="InterPro" id="IPR045864">
    <property type="entry name" value="aa-tRNA-synth_II/BPL/LPL"/>
</dbReference>
<evidence type="ECO:0000256" key="2">
    <source>
        <dbReference type="ARBA" id="ARBA00022741"/>
    </source>
</evidence>
<dbReference type="PANTHER" id="PTHR12835">
    <property type="entry name" value="BIOTIN PROTEIN LIGASE"/>
    <property type="match status" value="1"/>
</dbReference>
<accession>A0A1Y1QPC3</accession>
<dbReference type="PROSITE" id="PS51733">
    <property type="entry name" value="BPL_LPL_CATALYTIC"/>
    <property type="match status" value="1"/>
</dbReference>
<dbReference type="PANTHER" id="PTHR12835:SF5">
    <property type="entry name" value="BIOTIN--PROTEIN LIGASE"/>
    <property type="match status" value="1"/>
</dbReference>
<dbReference type="InterPro" id="IPR004143">
    <property type="entry name" value="BPL_LPL_catalytic"/>
</dbReference>
<protein>
    <recommendedName>
        <fullName evidence="5">biotin--[biotin carboxyl-carrier protein] ligase</fullName>
        <ecNumber evidence="5">6.3.4.15</ecNumber>
    </recommendedName>
</protein>
<proteinExistence type="predicted"/>
<gene>
    <name evidence="8" type="ORF">BWK73_19710</name>
</gene>
<dbReference type="GO" id="GO:0005524">
    <property type="term" value="F:ATP binding"/>
    <property type="evidence" value="ECO:0007669"/>
    <property type="project" value="UniProtKB-KW"/>
</dbReference>
<dbReference type="InterPro" id="IPR004408">
    <property type="entry name" value="Biotin_CoA_COase_ligase"/>
</dbReference>
<evidence type="ECO:0000256" key="5">
    <source>
        <dbReference type="ARBA" id="ARBA00024227"/>
    </source>
</evidence>
<sequence>MHNELDAGLIRAALTADVAQLLGDIQVFASLDSTNAWALQHAQCGDVCLAEQQTAGRGRRGKAWESPAGTNVYLSLRWCFETVPAHLPMLGLVTGLAVAEALRDCGIEGHGVKWPNDIVVGGNNHLQKLGGILLEAVGSLQQVVIGIGLNVNRLPTATSAIDQPWSSLRVCAGREFDRNQVVAAILSRLLPGLQVFSRLDMAQFQRNWQHWDVLHGCPVRVLAGSEVIEGIACGVDVQGQLRLEVRDGVIKAFSSADVSVRM</sequence>
<feature type="domain" description="BPL/LPL catalytic" evidence="7">
    <location>
        <begin position="13"/>
        <end position="197"/>
    </location>
</feature>
<dbReference type="Pfam" id="PF03099">
    <property type="entry name" value="BPL_LplA_LipB"/>
    <property type="match status" value="1"/>
</dbReference>
<dbReference type="SUPFAM" id="SSF55681">
    <property type="entry name" value="Class II aaRS and biotin synthetases"/>
    <property type="match status" value="1"/>
</dbReference>
<evidence type="ECO:0000313" key="9">
    <source>
        <dbReference type="Proteomes" id="UP000192491"/>
    </source>
</evidence>
<name>A0A1Y1QPC3_9GAMM</name>
<keyword evidence="2" id="KW-0547">Nucleotide-binding</keyword>
<dbReference type="Gene3D" id="3.30.930.10">
    <property type="entry name" value="Bira Bifunctional Protein, Domain 2"/>
    <property type="match status" value="1"/>
</dbReference>
<comment type="catalytic activity">
    <reaction evidence="6">
        <text>biotin + L-lysyl-[protein] + ATP = N(6)-biotinyl-L-lysyl-[protein] + AMP + diphosphate + H(+)</text>
        <dbReference type="Rhea" id="RHEA:11756"/>
        <dbReference type="Rhea" id="RHEA-COMP:9752"/>
        <dbReference type="Rhea" id="RHEA-COMP:10505"/>
        <dbReference type="ChEBI" id="CHEBI:15378"/>
        <dbReference type="ChEBI" id="CHEBI:29969"/>
        <dbReference type="ChEBI" id="CHEBI:30616"/>
        <dbReference type="ChEBI" id="CHEBI:33019"/>
        <dbReference type="ChEBI" id="CHEBI:57586"/>
        <dbReference type="ChEBI" id="CHEBI:83144"/>
        <dbReference type="ChEBI" id="CHEBI:456215"/>
        <dbReference type="EC" id="6.3.4.15"/>
    </reaction>
</comment>
<dbReference type="Gene3D" id="2.30.30.100">
    <property type="match status" value="1"/>
</dbReference>
<evidence type="ECO:0000256" key="3">
    <source>
        <dbReference type="ARBA" id="ARBA00022840"/>
    </source>
</evidence>
<organism evidence="8 9">
    <name type="scientific">Thiothrix lacustris</name>
    <dbReference type="NCBI Taxonomy" id="525917"/>
    <lineage>
        <taxon>Bacteria</taxon>
        <taxon>Pseudomonadati</taxon>
        <taxon>Pseudomonadota</taxon>
        <taxon>Gammaproteobacteria</taxon>
        <taxon>Thiotrichales</taxon>
        <taxon>Thiotrichaceae</taxon>
        <taxon>Thiothrix</taxon>
    </lineage>
</organism>
<dbReference type="CDD" id="cd16442">
    <property type="entry name" value="BPL"/>
    <property type="match status" value="1"/>
</dbReference>
<dbReference type="AlphaFoldDB" id="A0A1Y1QPC3"/>
<dbReference type="Proteomes" id="UP000192491">
    <property type="component" value="Unassembled WGS sequence"/>
</dbReference>
<dbReference type="SUPFAM" id="SSF50037">
    <property type="entry name" value="C-terminal domain of transcriptional repressors"/>
    <property type="match status" value="1"/>
</dbReference>
<keyword evidence="4" id="KW-0092">Biotin</keyword>
<dbReference type="InterPro" id="IPR003142">
    <property type="entry name" value="BPL_C"/>
</dbReference>
<dbReference type="EMBL" id="MTEJ01000107">
    <property type="protein sequence ID" value="OQX10660.1"/>
    <property type="molecule type" value="Genomic_DNA"/>
</dbReference>
<dbReference type="Pfam" id="PF02237">
    <property type="entry name" value="BPL_C"/>
    <property type="match status" value="1"/>
</dbReference>
<evidence type="ECO:0000256" key="6">
    <source>
        <dbReference type="ARBA" id="ARBA00047846"/>
    </source>
</evidence>
<dbReference type="GO" id="GO:0005737">
    <property type="term" value="C:cytoplasm"/>
    <property type="evidence" value="ECO:0007669"/>
    <property type="project" value="TreeGrafter"/>
</dbReference>
<evidence type="ECO:0000256" key="1">
    <source>
        <dbReference type="ARBA" id="ARBA00022598"/>
    </source>
</evidence>
<evidence type="ECO:0000259" key="7">
    <source>
        <dbReference type="PROSITE" id="PS51733"/>
    </source>
</evidence>
<reference evidence="8 9" key="1">
    <citation type="submission" date="2017-01" db="EMBL/GenBank/DDBJ databases">
        <title>Novel large sulfur bacteria in the metagenomes of groundwater-fed chemosynthetic microbial mats in the Lake Huron basin.</title>
        <authorList>
            <person name="Sharrar A.M."/>
            <person name="Flood B.E."/>
            <person name="Bailey J.V."/>
            <person name="Jones D.S."/>
            <person name="Biddanda B."/>
            <person name="Ruberg S.A."/>
            <person name="Marcus D.N."/>
            <person name="Dick G.J."/>
        </authorList>
    </citation>
    <scope>NUCLEOTIDE SEQUENCE [LARGE SCALE GENOMIC DNA]</scope>
    <source>
        <strain evidence="8">A8</strain>
    </source>
</reference>
<evidence type="ECO:0000313" key="8">
    <source>
        <dbReference type="EMBL" id="OQX10660.1"/>
    </source>
</evidence>
<comment type="caution">
    <text evidence="8">The sequence shown here is derived from an EMBL/GenBank/DDBJ whole genome shotgun (WGS) entry which is preliminary data.</text>
</comment>
<dbReference type="InterPro" id="IPR008988">
    <property type="entry name" value="Transcriptional_repressor_C"/>
</dbReference>
<keyword evidence="3" id="KW-0067">ATP-binding</keyword>
<keyword evidence="1 8" id="KW-0436">Ligase</keyword>
<evidence type="ECO:0000256" key="4">
    <source>
        <dbReference type="ARBA" id="ARBA00023267"/>
    </source>
</evidence>
<dbReference type="GO" id="GO:0004077">
    <property type="term" value="F:biotin--[biotin carboxyl-carrier protein] ligase activity"/>
    <property type="evidence" value="ECO:0007669"/>
    <property type="project" value="UniProtKB-EC"/>
</dbReference>
<dbReference type="EC" id="6.3.4.15" evidence="5"/>
<dbReference type="NCBIfam" id="TIGR00121">
    <property type="entry name" value="birA_ligase"/>
    <property type="match status" value="1"/>
</dbReference>